<comment type="caution">
    <text evidence="4">The sequence shown here is derived from an EMBL/GenBank/DDBJ whole genome shotgun (WGS) entry which is preliminary data.</text>
</comment>
<evidence type="ECO:0000256" key="1">
    <source>
        <dbReference type="PROSITE-ProRule" id="PRU00047"/>
    </source>
</evidence>
<organism evidence="4 5">
    <name type="scientific">Phytophthora lilii</name>
    <dbReference type="NCBI Taxonomy" id="2077276"/>
    <lineage>
        <taxon>Eukaryota</taxon>
        <taxon>Sar</taxon>
        <taxon>Stramenopiles</taxon>
        <taxon>Oomycota</taxon>
        <taxon>Peronosporomycetes</taxon>
        <taxon>Peronosporales</taxon>
        <taxon>Peronosporaceae</taxon>
        <taxon>Phytophthora</taxon>
    </lineage>
</organism>
<keyword evidence="5" id="KW-1185">Reference proteome</keyword>
<reference evidence="4" key="1">
    <citation type="submission" date="2023-04" db="EMBL/GenBank/DDBJ databases">
        <title>Phytophthora lilii NBRC 32176.</title>
        <authorList>
            <person name="Ichikawa N."/>
            <person name="Sato H."/>
            <person name="Tonouchi N."/>
        </authorList>
    </citation>
    <scope>NUCLEOTIDE SEQUENCE</scope>
    <source>
        <strain evidence="4">NBRC 32176</strain>
    </source>
</reference>
<evidence type="ECO:0000256" key="2">
    <source>
        <dbReference type="SAM" id="MobiDB-lite"/>
    </source>
</evidence>
<dbReference type="Gene3D" id="4.10.60.10">
    <property type="entry name" value="Zinc finger, CCHC-type"/>
    <property type="match status" value="1"/>
</dbReference>
<dbReference type="GO" id="GO:0003676">
    <property type="term" value="F:nucleic acid binding"/>
    <property type="evidence" value="ECO:0007669"/>
    <property type="project" value="InterPro"/>
</dbReference>
<dbReference type="Pfam" id="PF14223">
    <property type="entry name" value="Retrotran_gag_2"/>
    <property type="match status" value="1"/>
</dbReference>
<dbReference type="GO" id="GO:0008270">
    <property type="term" value="F:zinc ion binding"/>
    <property type="evidence" value="ECO:0007669"/>
    <property type="project" value="UniProtKB-KW"/>
</dbReference>
<dbReference type="SMART" id="SM00343">
    <property type="entry name" value="ZnF_C2HC"/>
    <property type="match status" value="1"/>
</dbReference>
<dbReference type="OrthoDB" id="116316at2759"/>
<dbReference type="AlphaFoldDB" id="A0A9W6TUT0"/>
<dbReference type="SUPFAM" id="SSF57756">
    <property type="entry name" value="Retrovirus zinc finger-like domains"/>
    <property type="match status" value="1"/>
</dbReference>
<protein>
    <submittedName>
        <fullName evidence="4">Unnamed protein product</fullName>
    </submittedName>
</protein>
<gene>
    <name evidence="4" type="ORF">Plil01_000787300</name>
</gene>
<sequence>MQSLHNRVQRGKQLHEFTLGSGEDLMTHIARFDDLCARLAAVGEKMTDDEKVVILLGSLPQEYDTMVRIIELQEHVTLLDTKEMLRREAEVIQKRDTKEQAFRASIHGQRNRGRGRGNGRRGGYNRGGGRGGGSQPWTGNGKSEFRGTCYECKQQGHKKANCPSLKENSSDEYVFSATITVVTDKVVWILDSGASSHMSGDQVDFNVFRELTEPIDITVANGQRLRAAGDGSVKLIMEDGVKVTLTDVQFVPHLDRKLMSISALTARGVGVHFEADTAVLSFRGRSIAKIPRIRKLFALEARLALVEEANQAVVSQEHGSDVWHDGWAM</sequence>
<dbReference type="Pfam" id="PF22936">
    <property type="entry name" value="Pol_BBD"/>
    <property type="match status" value="1"/>
</dbReference>
<dbReference type="InterPro" id="IPR001878">
    <property type="entry name" value="Znf_CCHC"/>
</dbReference>
<dbReference type="Proteomes" id="UP001165083">
    <property type="component" value="Unassembled WGS sequence"/>
</dbReference>
<dbReference type="EMBL" id="BSXW01000371">
    <property type="protein sequence ID" value="GMF20289.1"/>
    <property type="molecule type" value="Genomic_DNA"/>
</dbReference>
<keyword evidence="1" id="KW-0863">Zinc-finger</keyword>
<name>A0A9W6TUT0_9STRA</name>
<feature type="compositionally biased region" description="Gly residues" evidence="2">
    <location>
        <begin position="120"/>
        <end position="134"/>
    </location>
</feature>
<evidence type="ECO:0000259" key="3">
    <source>
        <dbReference type="PROSITE" id="PS50158"/>
    </source>
</evidence>
<evidence type="ECO:0000313" key="4">
    <source>
        <dbReference type="EMBL" id="GMF20289.1"/>
    </source>
</evidence>
<proteinExistence type="predicted"/>
<dbReference type="PROSITE" id="PS50158">
    <property type="entry name" value="ZF_CCHC"/>
    <property type="match status" value="1"/>
</dbReference>
<dbReference type="PANTHER" id="PTHR47592">
    <property type="entry name" value="PBF68 PROTEIN"/>
    <property type="match status" value="1"/>
</dbReference>
<dbReference type="InterPro" id="IPR054722">
    <property type="entry name" value="PolX-like_BBD"/>
</dbReference>
<feature type="region of interest" description="Disordered" evidence="2">
    <location>
        <begin position="100"/>
        <end position="140"/>
    </location>
</feature>
<evidence type="ECO:0000313" key="5">
    <source>
        <dbReference type="Proteomes" id="UP001165083"/>
    </source>
</evidence>
<feature type="compositionally biased region" description="Basic residues" evidence="2">
    <location>
        <begin position="109"/>
        <end position="119"/>
    </location>
</feature>
<feature type="domain" description="CCHC-type" evidence="3">
    <location>
        <begin position="149"/>
        <end position="164"/>
    </location>
</feature>
<accession>A0A9W6TUT0</accession>
<dbReference type="PANTHER" id="PTHR47592:SF27">
    <property type="entry name" value="OS08G0421700 PROTEIN"/>
    <property type="match status" value="1"/>
</dbReference>
<keyword evidence="1" id="KW-0479">Metal-binding</keyword>
<dbReference type="InterPro" id="IPR036875">
    <property type="entry name" value="Znf_CCHC_sf"/>
</dbReference>
<keyword evidence="1" id="KW-0862">Zinc</keyword>